<accession>A0A284R4U0</accession>
<feature type="compositionally biased region" description="Polar residues" evidence="1">
    <location>
        <begin position="294"/>
        <end position="320"/>
    </location>
</feature>
<dbReference type="EMBL" id="FUEG01000004">
    <property type="protein sequence ID" value="SJL03722.1"/>
    <property type="molecule type" value="Genomic_DNA"/>
</dbReference>
<feature type="transmembrane region" description="Helical" evidence="2">
    <location>
        <begin position="62"/>
        <end position="91"/>
    </location>
</feature>
<keyword evidence="2" id="KW-0472">Membrane</keyword>
<evidence type="ECO:0008006" key="5">
    <source>
        <dbReference type="Google" id="ProtNLM"/>
    </source>
</evidence>
<evidence type="ECO:0000256" key="2">
    <source>
        <dbReference type="SAM" id="Phobius"/>
    </source>
</evidence>
<feature type="transmembrane region" description="Helical" evidence="2">
    <location>
        <begin position="103"/>
        <end position="124"/>
    </location>
</feature>
<keyword evidence="2" id="KW-1133">Transmembrane helix</keyword>
<dbReference type="STRING" id="47428.A0A284R4U0"/>
<reference evidence="4" key="1">
    <citation type="journal article" date="2017" name="Nat. Ecol. Evol.">
        <title>Genome expansion and lineage-specific genetic innovations in the forest pathogenic fungi Armillaria.</title>
        <authorList>
            <person name="Sipos G."/>
            <person name="Prasanna A.N."/>
            <person name="Walter M.C."/>
            <person name="O'Connor E."/>
            <person name="Balint B."/>
            <person name="Krizsan K."/>
            <person name="Kiss B."/>
            <person name="Hess J."/>
            <person name="Varga T."/>
            <person name="Slot J."/>
            <person name="Riley R."/>
            <person name="Boka B."/>
            <person name="Rigling D."/>
            <person name="Barry K."/>
            <person name="Lee J."/>
            <person name="Mihaltcheva S."/>
            <person name="LaButti K."/>
            <person name="Lipzen A."/>
            <person name="Waldron R."/>
            <person name="Moloney N.M."/>
            <person name="Sperisen C."/>
            <person name="Kredics L."/>
            <person name="Vagvoelgyi C."/>
            <person name="Patrignani A."/>
            <person name="Fitzpatrick D."/>
            <person name="Nagy I."/>
            <person name="Doyle S."/>
            <person name="Anderson J.B."/>
            <person name="Grigoriev I.V."/>
            <person name="Gueldener U."/>
            <person name="Muensterkoetter M."/>
            <person name="Nagy L.G."/>
        </authorList>
    </citation>
    <scope>NUCLEOTIDE SEQUENCE [LARGE SCALE GENOMIC DNA]</scope>
    <source>
        <strain evidence="4">C18/9</strain>
    </source>
</reference>
<sequence length="353" mass="39516">MSYIEYAIIGQSWPLVFEPPANMSEWNDATKYMRIVALSWYSYDWILTAPAEIRLYRRQSSIFRLSTACILLVLVRYLGLVALLLNFAGFFSHNFTMETCEPYWRVMPITQCLASWASHAVFVVRTLAICNNGLGHAVSLSALAIIVSGLELFAQLYSFRKFKAGSSGNCLIQYSDDVNISWVYYMVSLVFDAAILGMTYRGLAISFANKQNLRSGFSDVLWHSSMRYFGATTLLNALNLAFYAYYQSSSNSTILCAMGIALTSMMSSRVILDLHSYANRPMSTFQLTGLPASDPSQESSDFVQTPSFSPHVAPSSTAPHITSLSPIGEDARKHEHRINMAPWEAHWQAKTVV</sequence>
<proteinExistence type="predicted"/>
<evidence type="ECO:0000313" key="4">
    <source>
        <dbReference type="Proteomes" id="UP000219338"/>
    </source>
</evidence>
<feature type="region of interest" description="Disordered" evidence="1">
    <location>
        <begin position="290"/>
        <end position="320"/>
    </location>
</feature>
<feature type="transmembrane region" description="Helical" evidence="2">
    <location>
        <begin position="252"/>
        <end position="272"/>
    </location>
</feature>
<name>A0A284R4U0_ARMOS</name>
<keyword evidence="2" id="KW-0812">Transmembrane</keyword>
<dbReference type="OrthoDB" id="3346251at2759"/>
<dbReference type="Proteomes" id="UP000219338">
    <property type="component" value="Unassembled WGS sequence"/>
</dbReference>
<evidence type="ECO:0000256" key="1">
    <source>
        <dbReference type="SAM" id="MobiDB-lite"/>
    </source>
</evidence>
<protein>
    <recommendedName>
        <fullName evidence="5">Transmembrane protein</fullName>
    </recommendedName>
</protein>
<feature type="transmembrane region" description="Helical" evidence="2">
    <location>
        <begin position="136"/>
        <end position="157"/>
    </location>
</feature>
<dbReference type="OMA" id="GNCLIQY"/>
<feature type="transmembrane region" description="Helical" evidence="2">
    <location>
        <begin position="182"/>
        <end position="207"/>
    </location>
</feature>
<gene>
    <name evidence="3" type="ORF">ARMOST_07079</name>
</gene>
<feature type="transmembrane region" description="Helical" evidence="2">
    <location>
        <begin position="228"/>
        <end position="246"/>
    </location>
</feature>
<evidence type="ECO:0000313" key="3">
    <source>
        <dbReference type="EMBL" id="SJL03722.1"/>
    </source>
</evidence>
<organism evidence="3 4">
    <name type="scientific">Armillaria ostoyae</name>
    <name type="common">Armillaria root rot fungus</name>
    <dbReference type="NCBI Taxonomy" id="47428"/>
    <lineage>
        <taxon>Eukaryota</taxon>
        <taxon>Fungi</taxon>
        <taxon>Dikarya</taxon>
        <taxon>Basidiomycota</taxon>
        <taxon>Agaricomycotina</taxon>
        <taxon>Agaricomycetes</taxon>
        <taxon>Agaricomycetidae</taxon>
        <taxon>Agaricales</taxon>
        <taxon>Marasmiineae</taxon>
        <taxon>Physalacriaceae</taxon>
        <taxon>Armillaria</taxon>
    </lineage>
</organism>
<dbReference type="AlphaFoldDB" id="A0A284R4U0"/>
<keyword evidence="4" id="KW-1185">Reference proteome</keyword>